<evidence type="ECO:0000256" key="1">
    <source>
        <dbReference type="SAM" id="MobiDB-lite"/>
    </source>
</evidence>
<dbReference type="InterPro" id="IPR016024">
    <property type="entry name" value="ARM-type_fold"/>
</dbReference>
<keyword evidence="3" id="KW-1185">Reference proteome</keyword>
<organism evidence="2 3">
    <name type="scientific">Virgisporangium aliadipatigenens</name>
    <dbReference type="NCBI Taxonomy" id="741659"/>
    <lineage>
        <taxon>Bacteria</taxon>
        <taxon>Bacillati</taxon>
        <taxon>Actinomycetota</taxon>
        <taxon>Actinomycetes</taxon>
        <taxon>Micromonosporales</taxon>
        <taxon>Micromonosporaceae</taxon>
        <taxon>Virgisporangium</taxon>
    </lineage>
</organism>
<dbReference type="Pfam" id="PF13646">
    <property type="entry name" value="HEAT_2"/>
    <property type="match status" value="2"/>
</dbReference>
<dbReference type="Gene3D" id="1.25.10.10">
    <property type="entry name" value="Leucine-rich Repeat Variant"/>
    <property type="match status" value="2"/>
</dbReference>
<dbReference type="SMART" id="SM00567">
    <property type="entry name" value="EZ_HEAT"/>
    <property type="match status" value="6"/>
</dbReference>
<dbReference type="InterPro" id="IPR004155">
    <property type="entry name" value="PBS_lyase_HEAT"/>
</dbReference>
<dbReference type="InterPro" id="IPR011989">
    <property type="entry name" value="ARM-like"/>
</dbReference>
<comment type="caution">
    <text evidence="2">The sequence shown here is derived from an EMBL/GenBank/DDBJ whole genome shotgun (WGS) entry which is preliminary data.</text>
</comment>
<proteinExistence type="predicted"/>
<feature type="compositionally biased region" description="Gly residues" evidence="1">
    <location>
        <begin position="894"/>
        <end position="929"/>
    </location>
</feature>
<feature type="compositionally biased region" description="Low complexity" evidence="1">
    <location>
        <begin position="806"/>
        <end position="857"/>
    </location>
</feature>
<reference evidence="2" key="1">
    <citation type="submission" date="2021-01" db="EMBL/GenBank/DDBJ databases">
        <title>Whole genome shotgun sequence of Virgisporangium aliadipatigenens NBRC 105644.</title>
        <authorList>
            <person name="Komaki H."/>
            <person name="Tamura T."/>
        </authorList>
    </citation>
    <scope>NUCLEOTIDE SEQUENCE</scope>
    <source>
        <strain evidence="2">NBRC 105644</strain>
    </source>
</reference>
<evidence type="ECO:0000313" key="2">
    <source>
        <dbReference type="EMBL" id="GIJ49446.1"/>
    </source>
</evidence>
<feature type="compositionally biased region" description="Low complexity" evidence="1">
    <location>
        <begin position="503"/>
        <end position="519"/>
    </location>
</feature>
<feature type="region of interest" description="Disordered" evidence="1">
    <location>
        <begin position="801"/>
        <end position="929"/>
    </location>
</feature>
<accession>A0A8J3YTB5</accession>
<gene>
    <name evidence="2" type="ORF">Val02_63320</name>
</gene>
<feature type="region of interest" description="Disordered" evidence="1">
    <location>
        <begin position="308"/>
        <end position="396"/>
    </location>
</feature>
<feature type="compositionally biased region" description="Low complexity" evidence="1">
    <location>
        <begin position="864"/>
        <end position="873"/>
    </location>
</feature>
<feature type="compositionally biased region" description="Low complexity" evidence="1">
    <location>
        <begin position="343"/>
        <end position="380"/>
    </location>
</feature>
<evidence type="ECO:0008006" key="4">
    <source>
        <dbReference type="Google" id="ProtNLM"/>
    </source>
</evidence>
<dbReference type="SUPFAM" id="SSF48371">
    <property type="entry name" value="ARM repeat"/>
    <property type="match status" value="2"/>
</dbReference>
<evidence type="ECO:0000313" key="3">
    <source>
        <dbReference type="Proteomes" id="UP000619260"/>
    </source>
</evidence>
<dbReference type="EMBL" id="BOPF01000028">
    <property type="protein sequence ID" value="GIJ49446.1"/>
    <property type="molecule type" value="Genomic_DNA"/>
</dbReference>
<dbReference type="Proteomes" id="UP000619260">
    <property type="component" value="Unassembled WGS sequence"/>
</dbReference>
<protein>
    <recommendedName>
        <fullName evidence="4">HEAT repeat protein</fullName>
    </recommendedName>
</protein>
<feature type="compositionally biased region" description="Low complexity" evidence="1">
    <location>
        <begin position="317"/>
        <end position="336"/>
    </location>
</feature>
<name>A0A8J3YTB5_9ACTN</name>
<feature type="region of interest" description="Disordered" evidence="1">
    <location>
        <begin position="498"/>
        <end position="519"/>
    </location>
</feature>
<sequence>MFGRAYDRPMDTHRALLRLAAELPGLPPGAVRLPTDLAGLRPESALLLAELYRRYAHEQPWPDWRAADLPPGVRVAWLRAAIRHDPALLRTEPPSELLHQAVAGLDPRDTRRPDIFLSLMERVVARPHEPLGGTVEEILSVAARDPLRYAPAAVEAFVGLHRRGTFPDDARVPDILALALADHTVAALDVAAVLYVGRAAALRHLTDAPPTSPDWPRRLELLLALAAQGVGDLPIGAAITAVLPDAPDPEPFLRALAELRYAPAEEAVLAALPRSPSAALEALAALGGTRTVEALGTLLGADPAALSGHATTVPSDPGTGAPTGGRATTSSGAGTRVPTGTSATTSPDPGTGAPTGAGTTTPPSPGTGAPAGAGATTSSGPGAGGSDRDGRGLAGLAPDGAIPGWLRPIRKRAVEVWWLLGPPDRAAALALLDPRDLPAAVRRDLGAPDPHEVAVLATALAQDVPPVRVPAGRIRPGGAGAGHTAWLELSGQHDEYTSRAQPTRAALGGRPGTGAAPGARSDADAAVAALCALAEVGDAATLPVIADLLHRVVVDLAAVAPQDFAPAVPVEAVNAIAGLGRRLWARGRIRPAALMDAADATGAGHALVAHLALDLLERPEPAPGERPILLDLLRHAPYARTHARVHHLLRDPEPEVRRRVVALLARRAPVLSASLIALTRSDDDGTVREAVTALGAARARWAAEAIAACLEHPAMAVKKAAAEALVEAGTPAVAPALVGWLGRHDNRGFRLVLRKALAAVLGENWPEALLAAASGADPRTRELLLLAVDRALDTAQVRRFAERAPRSATPQAAASPSGPAQEAASPSGPAQEAGEGSAAARAGDSRGAAAPDGTRTAAARDDASPAGASSAAPSVGGVRPAALPREDGPQDAGPGVGGGAGARSGEGSGAGAHSGVRGGAGARDGVGPVAGGDPVVAEALLRLVAERRIGLRGGALGDLAGMFAAFGVEVPVEPARDPVDVDIDALAREGWQTERALRIAGAGPLPDAERLRPVRAFLADWLWLAGSCEASTARDVLRLVVAMCPPPWTEAELGHFFRGVHALIGALRDTADRGSREGLLAIVAAVGPRLGPEAAFEVVGALREPNVWHVGQLSALRACGAVIVRSDLERALDGAGHGPDPWKARLRVLREAFGEPVPLRPPPVHEVRAWRAALDAAARVDGTVAGFRREGRHPADSRTVLDGLIEAYPHARADARPALLDWMTDLQPLDAPQWTLLERRGHPEKTPPERTRSTVEGRRLRDALHAADPAERDTAAKTLLAWPEPEYRRAVLEAFLDGRVALSPTAALASTVDTSVLDAHPRVDRVAALVQRLAPERRTAFAPWLLEQWRGGRTEARGALRTVPADALADLLADRLAAGDRGLLDLFAHRPLLRTPALVRFRAALAEAGDDPEALILVDGPLRDPQAGADDAERLAALRRPDRQARPAAPDRAEWMARAKDGDRRALNALLRDAHEDDPALVALVDDLLHHPEPRVRLHALRLSRRVLERAAYLRHAAILLDDPLPDVVRRAILSVSHGGYEAAVPFLVRLLEHRHPIVRRTAAEGLVRLGPVAVPALRHAEGRARPDRRARYTEVLSAVAERP</sequence>